<proteinExistence type="predicted"/>
<keyword evidence="7 12" id="KW-0482">Metalloprotease</keyword>
<keyword evidence="10" id="KW-0325">Glycoprotein</keyword>
<gene>
    <name evidence="16" type="ORF">R5R35_011492</name>
</gene>
<dbReference type="SMART" id="SM00235">
    <property type="entry name" value="ZnMc"/>
    <property type="match status" value="1"/>
</dbReference>
<keyword evidence="8" id="KW-0865">Zymogen</keyword>
<keyword evidence="2 12" id="KW-0645">Protease</keyword>
<dbReference type="InterPro" id="IPR034035">
    <property type="entry name" value="Astacin-like_dom"/>
</dbReference>
<evidence type="ECO:0000256" key="7">
    <source>
        <dbReference type="ARBA" id="ARBA00023049"/>
    </source>
</evidence>
<dbReference type="InterPro" id="IPR024079">
    <property type="entry name" value="MetalloPept_cat_dom_sf"/>
</dbReference>
<feature type="domain" description="ShKT" evidence="14">
    <location>
        <begin position="347"/>
        <end position="384"/>
    </location>
</feature>
<keyword evidence="6 12" id="KW-0862">Zinc</keyword>
<keyword evidence="9 11" id="KW-1015">Disulfide bond</keyword>
<dbReference type="Pfam" id="PF01400">
    <property type="entry name" value="Astacin"/>
    <property type="match status" value="1"/>
</dbReference>
<evidence type="ECO:0000256" key="1">
    <source>
        <dbReference type="ARBA" id="ARBA00002657"/>
    </source>
</evidence>
<name>A0AAN9VE45_9ORTH</name>
<feature type="active site" evidence="12">
    <location>
        <position position="223"/>
    </location>
</feature>
<accession>A0AAN9VE45</accession>
<keyword evidence="4 13" id="KW-0732">Signal</keyword>
<evidence type="ECO:0000256" key="10">
    <source>
        <dbReference type="ARBA" id="ARBA00023180"/>
    </source>
</evidence>
<dbReference type="PANTHER" id="PTHR10127">
    <property type="entry name" value="DISCOIDIN, CUB, EGF, LAMININ , AND ZINC METALLOPROTEASE DOMAIN CONTAINING"/>
    <property type="match status" value="1"/>
</dbReference>
<evidence type="ECO:0000256" key="8">
    <source>
        <dbReference type="ARBA" id="ARBA00023145"/>
    </source>
</evidence>
<dbReference type="GO" id="GO:0006508">
    <property type="term" value="P:proteolysis"/>
    <property type="evidence" value="ECO:0007669"/>
    <property type="project" value="UniProtKB-KW"/>
</dbReference>
<dbReference type="PRINTS" id="PR00480">
    <property type="entry name" value="ASTACIN"/>
</dbReference>
<dbReference type="CDD" id="cd04280">
    <property type="entry name" value="ZnMc_astacin_like"/>
    <property type="match status" value="1"/>
</dbReference>
<evidence type="ECO:0000256" key="9">
    <source>
        <dbReference type="ARBA" id="ARBA00023157"/>
    </source>
</evidence>
<feature type="binding site" evidence="12">
    <location>
        <position position="232"/>
    </location>
    <ligand>
        <name>Zn(2+)</name>
        <dbReference type="ChEBI" id="CHEBI:29105"/>
        <note>catalytic</note>
    </ligand>
</feature>
<dbReference type="InterPro" id="IPR006026">
    <property type="entry name" value="Peptidase_Metallo"/>
</dbReference>
<evidence type="ECO:0000313" key="17">
    <source>
        <dbReference type="Proteomes" id="UP001378592"/>
    </source>
</evidence>
<comment type="function">
    <text evidence="1">Metalloprotease.</text>
</comment>
<dbReference type="EC" id="3.4.24.-" evidence="13"/>
<evidence type="ECO:0000256" key="12">
    <source>
        <dbReference type="PROSITE-ProRule" id="PRU01211"/>
    </source>
</evidence>
<evidence type="ECO:0000256" key="13">
    <source>
        <dbReference type="RuleBase" id="RU361183"/>
    </source>
</evidence>
<dbReference type="InterPro" id="IPR001506">
    <property type="entry name" value="Peptidase_M12A"/>
</dbReference>
<dbReference type="Gene3D" id="3.40.390.10">
    <property type="entry name" value="Collagenase (Catalytic Domain)"/>
    <property type="match status" value="1"/>
</dbReference>
<dbReference type="Pfam" id="PF01549">
    <property type="entry name" value="ShK"/>
    <property type="match status" value="3"/>
</dbReference>
<dbReference type="FunFam" id="3.40.390.10:FF:000015">
    <property type="entry name" value="Meprin A subunit"/>
    <property type="match status" value="1"/>
</dbReference>
<evidence type="ECO:0000256" key="4">
    <source>
        <dbReference type="ARBA" id="ARBA00022729"/>
    </source>
</evidence>
<feature type="binding site" evidence="12">
    <location>
        <position position="226"/>
    </location>
    <ligand>
        <name>Zn(2+)</name>
        <dbReference type="ChEBI" id="CHEBI:29105"/>
        <note>catalytic</note>
    </ligand>
</feature>
<evidence type="ECO:0000256" key="2">
    <source>
        <dbReference type="ARBA" id="ARBA00022670"/>
    </source>
</evidence>
<dbReference type="PROSITE" id="PS51864">
    <property type="entry name" value="ASTACIN"/>
    <property type="match status" value="1"/>
</dbReference>
<dbReference type="SUPFAM" id="SSF55486">
    <property type="entry name" value="Metalloproteases ('zincins'), catalytic domain"/>
    <property type="match status" value="1"/>
</dbReference>
<dbReference type="Proteomes" id="UP001378592">
    <property type="component" value="Unassembled WGS sequence"/>
</dbReference>
<feature type="domain" description="Peptidase M12A" evidence="15">
    <location>
        <begin position="132"/>
        <end position="326"/>
    </location>
</feature>
<feature type="signal peptide" evidence="13">
    <location>
        <begin position="1"/>
        <end position="21"/>
    </location>
</feature>
<feature type="domain" description="ShKT" evidence="14">
    <location>
        <begin position="428"/>
        <end position="462"/>
    </location>
</feature>
<dbReference type="InterPro" id="IPR003582">
    <property type="entry name" value="ShKT_dom"/>
</dbReference>
<feature type="disulfide bond" evidence="11">
    <location>
        <begin position="428"/>
        <end position="462"/>
    </location>
</feature>
<dbReference type="PROSITE" id="PS51670">
    <property type="entry name" value="SHKT"/>
    <property type="match status" value="2"/>
</dbReference>
<dbReference type="AlphaFoldDB" id="A0AAN9VE45"/>
<dbReference type="GO" id="GO:0004222">
    <property type="term" value="F:metalloendopeptidase activity"/>
    <property type="evidence" value="ECO:0007669"/>
    <property type="project" value="UniProtKB-UniRule"/>
</dbReference>
<comment type="cofactor">
    <cofactor evidence="12 13">
        <name>Zn(2+)</name>
        <dbReference type="ChEBI" id="CHEBI:29105"/>
    </cofactor>
    <text evidence="12 13">Binds 1 zinc ion per subunit.</text>
</comment>
<dbReference type="GO" id="GO:0008270">
    <property type="term" value="F:zinc ion binding"/>
    <property type="evidence" value="ECO:0007669"/>
    <property type="project" value="UniProtKB-UniRule"/>
</dbReference>
<evidence type="ECO:0000256" key="11">
    <source>
        <dbReference type="PROSITE-ProRule" id="PRU01005"/>
    </source>
</evidence>
<dbReference type="SMART" id="SM00254">
    <property type="entry name" value="ShKT"/>
    <property type="match status" value="3"/>
</dbReference>
<feature type="chain" id="PRO_5042665017" description="Metalloendopeptidase" evidence="13">
    <location>
        <begin position="22"/>
        <end position="462"/>
    </location>
</feature>
<comment type="caution">
    <text evidence="16">The sequence shown here is derived from an EMBL/GenBank/DDBJ whole genome shotgun (WGS) entry which is preliminary data.</text>
</comment>
<feature type="binding site" evidence="12">
    <location>
        <position position="222"/>
    </location>
    <ligand>
        <name>Zn(2+)</name>
        <dbReference type="ChEBI" id="CHEBI:29105"/>
        <note>catalytic</note>
    </ligand>
</feature>
<protein>
    <recommendedName>
        <fullName evidence="13">Metalloendopeptidase</fullName>
        <ecNumber evidence="13">3.4.24.-</ecNumber>
    </recommendedName>
</protein>
<organism evidence="16 17">
    <name type="scientific">Gryllus longicercus</name>
    <dbReference type="NCBI Taxonomy" id="2509291"/>
    <lineage>
        <taxon>Eukaryota</taxon>
        <taxon>Metazoa</taxon>
        <taxon>Ecdysozoa</taxon>
        <taxon>Arthropoda</taxon>
        <taxon>Hexapoda</taxon>
        <taxon>Insecta</taxon>
        <taxon>Pterygota</taxon>
        <taxon>Neoptera</taxon>
        <taxon>Polyneoptera</taxon>
        <taxon>Orthoptera</taxon>
        <taxon>Ensifera</taxon>
        <taxon>Gryllidea</taxon>
        <taxon>Grylloidea</taxon>
        <taxon>Gryllidae</taxon>
        <taxon>Gryllinae</taxon>
        <taxon>Gryllus</taxon>
    </lineage>
</organism>
<evidence type="ECO:0000259" key="15">
    <source>
        <dbReference type="PROSITE" id="PS51864"/>
    </source>
</evidence>
<evidence type="ECO:0000313" key="16">
    <source>
        <dbReference type="EMBL" id="KAK7862073.1"/>
    </source>
</evidence>
<reference evidence="16 17" key="1">
    <citation type="submission" date="2024-03" db="EMBL/GenBank/DDBJ databases">
        <title>The genome assembly and annotation of the cricket Gryllus longicercus Weissman &amp; Gray.</title>
        <authorList>
            <person name="Szrajer S."/>
            <person name="Gray D."/>
            <person name="Ylla G."/>
        </authorList>
    </citation>
    <scope>NUCLEOTIDE SEQUENCE [LARGE SCALE GENOMIC DNA]</scope>
    <source>
        <strain evidence="16">DAG 2021-001</strain>
        <tissue evidence="16">Whole body minus gut</tissue>
    </source>
</reference>
<evidence type="ECO:0000256" key="5">
    <source>
        <dbReference type="ARBA" id="ARBA00022801"/>
    </source>
</evidence>
<evidence type="ECO:0000256" key="3">
    <source>
        <dbReference type="ARBA" id="ARBA00022723"/>
    </source>
</evidence>
<evidence type="ECO:0000256" key="6">
    <source>
        <dbReference type="ARBA" id="ARBA00022833"/>
    </source>
</evidence>
<evidence type="ECO:0000259" key="14">
    <source>
        <dbReference type="PROSITE" id="PS51670"/>
    </source>
</evidence>
<keyword evidence="5 12" id="KW-0378">Hydrolase</keyword>
<dbReference type="PANTHER" id="PTHR10127:SF780">
    <property type="entry name" value="METALLOENDOPEPTIDASE"/>
    <property type="match status" value="1"/>
</dbReference>
<dbReference type="EMBL" id="JAZDUA010000289">
    <property type="protein sequence ID" value="KAK7862073.1"/>
    <property type="molecule type" value="Genomic_DNA"/>
</dbReference>
<keyword evidence="3 12" id="KW-0479">Metal-binding</keyword>
<comment type="caution">
    <text evidence="11">Lacks conserved residue(s) required for the propagation of feature annotation.</text>
</comment>
<keyword evidence="17" id="KW-1185">Reference proteome</keyword>
<sequence>MGIRVAWVALALAAAAVGGGAMPAPRFACAFPGCEQLEPPLDEGNGLGGGAWALGPEPVDAPPAADIPLGRPDEEMNVPGEPLTPEDYANAEKIELLAPPQDEDSPDPLEVAGLFEGDIAGVNASQVAQGRNAIRSLQMRWPRGIVPYVISASFGVYERSVIAASFLEFHRLSCIRFVPRTSQLDYIYLQKGVGCSSHVGRSGSGQPISLAPGCVYKGIVIHELLHALGFWHEQSRGDRDDYVTVLWHNIQRGMEHNFQKFSWNVMQTLGMPYDTGSVMHYGMYSFSRDRRSPTIVPRKPGIQVLGQRRGFSKPDLLKLNKLYECQGRDPSLPSPTPVRPPSKPHTCSDNSHLCRYWANIGECQKNPTWMRVNCPVSCKECGTCSNYNKLCVPWAERGECIKNPSYMTIYCAEACRSCKTSSTETSDCINQNKYCEAWARDGQCQINPSYMLKFCKKSCKEC</sequence>